<dbReference type="Pfam" id="PF13776">
    <property type="entry name" value="DUF4172"/>
    <property type="match status" value="1"/>
</dbReference>
<organism evidence="4 5">
    <name type="scientific">Sulfurospirillum diekertiae</name>
    <dbReference type="NCBI Taxonomy" id="1854492"/>
    <lineage>
        <taxon>Bacteria</taxon>
        <taxon>Pseudomonadati</taxon>
        <taxon>Campylobacterota</taxon>
        <taxon>Epsilonproteobacteria</taxon>
        <taxon>Campylobacterales</taxon>
        <taxon>Sulfurospirillaceae</taxon>
        <taxon>Sulfurospirillum</taxon>
    </lineage>
</organism>
<evidence type="ECO:0000313" key="5">
    <source>
        <dbReference type="Proteomes" id="UP000217349"/>
    </source>
</evidence>
<dbReference type="KEGG" id="sulj:SJPD1_2697"/>
<dbReference type="InterPro" id="IPR040198">
    <property type="entry name" value="Fido_containing"/>
</dbReference>
<feature type="active site" evidence="1">
    <location>
        <position position="203"/>
    </location>
</feature>
<protein>
    <recommendedName>
        <fullName evidence="3">Fido domain-containing protein</fullName>
    </recommendedName>
</protein>
<evidence type="ECO:0000259" key="3">
    <source>
        <dbReference type="PROSITE" id="PS51459"/>
    </source>
</evidence>
<proteinExistence type="predicted"/>
<dbReference type="PANTHER" id="PTHR13504">
    <property type="entry name" value="FIDO DOMAIN-CONTAINING PROTEIN DDB_G0283145"/>
    <property type="match status" value="1"/>
</dbReference>
<dbReference type="AlphaFoldDB" id="A0A290HY45"/>
<dbReference type="PANTHER" id="PTHR13504:SF33">
    <property type="entry name" value="FIC FAMILY PROTEIN"/>
    <property type="match status" value="1"/>
</dbReference>
<sequence>MKRWIWQYNNYPHFTYNFEKLEQLLQKISMEQGYLLALTQTMSKDTILQRQCDALLNETLSTAAIEGEILNRDSVKASIAKKFGLKEIDDKKIIDSTDNLVAILIDANTNYDKALTLERLFGWHNALFPKGYSGLRKINTATFRGEETMQVVGGSIGKEVIYYEAPPRNELDNEMQRFLEWFNTEKPSLIKACIAHLWFVIIHPFDDGNGRITRAITDLVLSNIENSKISRLYSMSSSINENKKAYYSALEYTTGYIKKVDNHLDITLWCEWFLNTLYQALLDTKSKLNHIIFKTEFWDKHRDQPFNARQIKVMNFVLDIGIENFKGNLSKKKYMSIADTASTTASRDIAELLEFGCLEQIEGTAGRNVSYKIII</sequence>
<evidence type="ECO:0000256" key="2">
    <source>
        <dbReference type="PIRSR" id="PIRSR640198-2"/>
    </source>
</evidence>
<dbReference type="InterPro" id="IPR036597">
    <property type="entry name" value="Fido-like_dom_sf"/>
</dbReference>
<gene>
    <name evidence="4" type="ORF">SJPD1_2697</name>
</gene>
<dbReference type="Pfam" id="PF02661">
    <property type="entry name" value="Fic"/>
    <property type="match status" value="1"/>
</dbReference>
<accession>A0A290HY45</accession>
<feature type="domain" description="Fido" evidence="3">
    <location>
        <begin position="115"/>
        <end position="275"/>
    </location>
</feature>
<keyword evidence="2" id="KW-0067">ATP-binding</keyword>
<dbReference type="SUPFAM" id="SSF140931">
    <property type="entry name" value="Fic-like"/>
    <property type="match status" value="1"/>
</dbReference>
<dbReference type="GO" id="GO:0005524">
    <property type="term" value="F:ATP binding"/>
    <property type="evidence" value="ECO:0007669"/>
    <property type="project" value="UniProtKB-KW"/>
</dbReference>
<dbReference type="RefSeq" id="WP_096047590.1">
    <property type="nucleotide sequence ID" value="NZ_CP023275.1"/>
</dbReference>
<dbReference type="InterPro" id="IPR003812">
    <property type="entry name" value="Fido"/>
</dbReference>
<dbReference type="Proteomes" id="UP000217349">
    <property type="component" value="Chromosome"/>
</dbReference>
<dbReference type="Gene3D" id="1.10.3290.10">
    <property type="entry name" value="Fido-like domain"/>
    <property type="match status" value="1"/>
</dbReference>
<dbReference type="EMBL" id="CP023275">
    <property type="protein sequence ID" value="ATB70786.1"/>
    <property type="molecule type" value="Genomic_DNA"/>
</dbReference>
<evidence type="ECO:0000313" key="4">
    <source>
        <dbReference type="EMBL" id="ATB70786.1"/>
    </source>
</evidence>
<dbReference type="OrthoDB" id="9813719at2"/>
<evidence type="ECO:0000256" key="1">
    <source>
        <dbReference type="PIRSR" id="PIRSR640198-1"/>
    </source>
</evidence>
<feature type="binding site" evidence="2">
    <location>
        <begin position="207"/>
        <end position="214"/>
    </location>
    <ligand>
        <name>ATP</name>
        <dbReference type="ChEBI" id="CHEBI:30616"/>
    </ligand>
</feature>
<reference evidence="5" key="1">
    <citation type="submission" date="2017-09" db="EMBL/GenBank/DDBJ databases">
        <title>The complete genome of Sulfurospirillum sp. JPD-1.</title>
        <authorList>
            <person name="Goris T."/>
        </authorList>
    </citation>
    <scope>NUCLEOTIDE SEQUENCE [LARGE SCALE GENOMIC DNA]</scope>
    <source>
        <strain evidence="5">JPD-1</strain>
    </source>
</reference>
<name>A0A290HY45_9BACT</name>
<dbReference type="InterPro" id="IPR025230">
    <property type="entry name" value="DUF4172"/>
</dbReference>
<keyword evidence="2" id="KW-0547">Nucleotide-binding</keyword>
<dbReference type="PROSITE" id="PS51459">
    <property type="entry name" value="FIDO"/>
    <property type="match status" value="1"/>
</dbReference>